<evidence type="ECO:0000256" key="1">
    <source>
        <dbReference type="SAM" id="MobiDB-lite"/>
    </source>
</evidence>
<comment type="caution">
    <text evidence="2">The sequence shown here is derived from an EMBL/GenBank/DDBJ whole genome shotgun (WGS) entry which is preliminary data.</text>
</comment>
<evidence type="ECO:0000313" key="2">
    <source>
        <dbReference type="EMBL" id="GAA2479707.1"/>
    </source>
</evidence>
<feature type="compositionally biased region" description="Acidic residues" evidence="1">
    <location>
        <begin position="91"/>
        <end position="100"/>
    </location>
</feature>
<name>A0ABN3L8I6_9MICO</name>
<feature type="region of interest" description="Disordered" evidence="1">
    <location>
        <begin position="1"/>
        <end position="100"/>
    </location>
</feature>
<evidence type="ECO:0000313" key="3">
    <source>
        <dbReference type="Proteomes" id="UP001500730"/>
    </source>
</evidence>
<organism evidence="2 3">
    <name type="scientific">Terrabacter carboxydivorans</name>
    <dbReference type="NCBI Taxonomy" id="619730"/>
    <lineage>
        <taxon>Bacteria</taxon>
        <taxon>Bacillati</taxon>
        <taxon>Actinomycetota</taxon>
        <taxon>Actinomycetes</taxon>
        <taxon>Micrococcales</taxon>
        <taxon>Intrasporangiaceae</taxon>
        <taxon>Terrabacter</taxon>
    </lineage>
</organism>
<dbReference type="EMBL" id="BAAARE010000006">
    <property type="protein sequence ID" value="GAA2479707.1"/>
    <property type="molecule type" value="Genomic_DNA"/>
</dbReference>
<keyword evidence="3" id="KW-1185">Reference proteome</keyword>
<feature type="compositionally biased region" description="Acidic residues" evidence="1">
    <location>
        <begin position="48"/>
        <end position="57"/>
    </location>
</feature>
<accession>A0ABN3L8I6</accession>
<proteinExistence type="predicted"/>
<protein>
    <submittedName>
        <fullName evidence="2">Uncharacterized protein</fullName>
    </submittedName>
</protein>
<gene>
    <name evidence="2" type="ORF">GCM10009858_16610</name>
</gene>
<sequence>MTAYTTGVGGPRHGYGALMDTSRAGGSTGPDPSNPDPSEFDGGQPQTTDEEGPEVDGPDVLFPDTLRPTTREDALPAADEADLVEQRVEVGDDDEDERRG</sequence>
<dbReference type="Proteomes" id="UP001500730">
    <property type="component" value="Unassembled WGS sequence"/>
</dbReference>
<reference evidence="2 3" key="1">
    <citation type="journal article" date="2019" name="Int. J. Syst. Evol. Microbiol.">
        <title>The Global Catalogue of Microorganisms (GCM) 10K type strain sequencing project: providing services to taxonomists for standard genome sequencing and annotation.</title>
        <authorList>
            <consortium name="The Broad Institute Genomics Platform"/>
            <consortium name="The Broad Institute Genome Sequencing Center for Infectious Disease"/>
            <person name="Wu L."/>
            <person name="Ma J."/>
        </authorList>
    </citation>
    <scope>NUCLEOTIDE SEQUENCE [LARGE SCALE GENOMIC DNA]</scope>
    <source>
        <strain evidence="2 3">JCM 16259</strain>
    </source>
</reference>